<feature type="compositionally biased region" description="Basic and acidic residues" evidence="2">
    <location>
        <begin position="1037"/>
        <end position="1047"/>
    </location>
</feature>
<feature type="region of interest" description="Disordered" evidence="2">
    <location>
        <begin position="706"/>
        <end position="741"/>
    </location>
</feature>
<feature type="region of interest" description="Disordered" evidence="2">
    <location>
        <begin position="1"/>
        <end position="114"/>
    </location>
</feature>
<evidence type="ECO:0000313" key="4">
    <source>
        <dbReference type="Proteomes" id="UP001307849"/>
    </source>
</evidence>
<sequence length="1292" mass="143983">MVCLPPESWETSSSSDTDPPTPPSPQPPSPKPTPNLFGPIAQSFPSRIPQWDIQQINPNFASTSSFSFTSPPKDNPHLGPKPPPPERNYFNRNPLSSSNRLKMGRTTSEDAKSDMEKIHQILSTTLMSQKYATSFHQQQVCTEPSSRTYTFDDADEDGVINIAIDAEQRLKDFMESCNSCDNLGDQMSKIVHGQCVELFRIRCDEGENGERRIQGIELDLRQLKRPEVGQVIGDSQSARLKLLEARMRGTDSSTAAAEEDDIWLDNDDDDEEEEEDLGSLGLLQGIQNIAEKYQDRDGEKRRRLDLGEEVVIKSTAKTGEEAAPKESKDSEKNDDKPRATSLITKTVPLIQPRNRTSKPSSSIQMVPQPKKSKKKNKNKKKKEKKDESNATEVTRIVTPMESITIYDAPTEGDPSLRNPQTAWAQRQGNELTITQRREQISSNAQNIMPGNGGEDISGLAYGDSADTEREKYRNLYSVQPPHENPRTNVFILYSTEDEKASPHHRPDIFTTLAKEISEPKPIMGSVKPIEPDDDFKGKEISLSDRQGTTKALEHEVKEGKGNLVKPPSAIRSHEEMDNDVATAMEALRLEDGNTGNLDLEATLDVLRRDQERVSAEINRLLEVQEKTREQDREVDRLLAENNIPSVKYKITEPGEQFSLSQTLDDLIDIGAQNAPSFEPQSPEYKNDIQLSSALLYVSSDRCKQPTEQQKQEWLDSIASSSTPSTSAGESESDLGDSVSQPDISYFKDGNALLSGSSQGTQGLDMAGGLTTTVPVTLITHLKYPPNHGTDARHDNLVDDIPTPPVHPGINTSPEAVRPLFERLGDEFEKLDTSITRKGGKKQKIKSGIVRKEWTRDMQEAFESSYPQGKRRIDGVEGTIVEICDNDSSVSELSAPDENQPIPALTPDTNPLIEPQIDTIDAGAEIFKIPTTGFTVESDLVIDTKAAKPKVSETPLRLKVPPKTPLKSILKKTSQFATGTKSIVVETVGSERELGHRPKTPKRPEAKGQEVYAKLPFPSVPFKGVAGSNNPYRPKIIPKKERKPEPPKLTEEQQYQMAVAKLSELPGFVEEDISEKDIVKREGLIGEDVIDKKIPPTTDDESEEEFEEGTEDQKAIKRAIKGKAVDRESWLGFDCRFYELNSSTPFERSPPSPQYPLRPMRLQDDLRFTRAIHESLVEAEKEFSIWKRSKLATPGTHSESELSEASSEMEPRGLLPEKIKRAEDITDSPEEEYYTFGQDNMEQASAAQKLADSADIKPPVPTYLPTSLLDEDDEDPFAPAEERARKEAEKAKL</sequence>
<gene>
    <name evidence="3" type="ORF">TWF506_004647</name>
</gene>
<feature type="compositionally biased region" description="Polar residues" evidence="2">
    <location>
        <begin position="90"/>
        <end position="100"/>
    </location>
</feature>
<proteinExistence type="predicted"/>
<feature type="region of interest" description="Disordered" evidence="2">
    <location>
        <begin position="1140"/>
        <end position="1159"/>
    </location>
</feature>
<keyword evidence="1" id="KW-0175">Coiled coil</keyword>
<dbReference type="EMBL" id="JAVHJM010000015">
    <property type="protein sequence ID" value="KAK6497172.1"/>
    <property type="molecule type" value="Genomic_DNA"/>
</dbReference>
<feature type="region of interest" description="Disordered" evidence="2">
    <location>
        <begin position="1027"/>
        <end position="1047"/>
    </location>
</feature>
<feature type="compositionally biased region" description="Polar residues" evidence="2">
    <location>
        <begin position="353"/>
        <end position="365"/>
    </location>
</feature>
<accession>A0AAN8N222</accession>
<reference evidence="3 4" key="1">
    <citation type="submission" date="2019-10" db="EMBL/GenBank/DDBJ databases">
        <authorList>
            <person name="Palmer J.M."/>
        </authorList>
    </citation>
    <scope>NUCLEOTIDE SEQUENCE [LARGE SCALE GENOMIC DNA]</scope>
    <source>
        <strain evidence="3 4">TWF506</strain>
    </source>
</reference>
<organism evidence="3 4">
    <name type="scientific">Arthrobotrys conoides</name>
    <dbReference type="NCBI Taxonomy" id="74498"/>
    <lineage>
        <taxon>Eukaryota</taxon>
        <taxon>Fungi</taxon>
        <taxon>Dikarya</taxon>
        <taxon>Ascomycota</taxon>
        <taxon>Pezizomycotina</taxon>
        <taxon>Orbiliomycetes</taxon>
        <taxon>Orbiliales</taxon>
        <taxon>Orbiliaceae</taxon>
        <taxon>Arthrobotrys</taxon>
    </lineage>
</organism>
<feature type="compositionally biased region" description="Low complexity" evidence="2">
    <location>
        <begin position="1"/>
        <end position="18"/>
    </location>
</feature>
<feature type="compositionally biased region" description="Polar residues" evidence="2">
    <location>
        <begin position="52"/>
        <end position="61"/>
    </location>
</feature>
<feature type="compositionally biased region" description="Basic and acidic residues" evidence="2">
    <location>
        <begin position="1208"/>
        <end position="1223"/>
    </location>
</feature>
<feature type="region of interest" description="Disordered" evidence="2">
    <location>
        <begin position="1091"/>
        <end position="1112"/>
    </location>
</feature>
<feature type="coiled-coil region" evidence="1">
    <location>
        <begin position="603"/>
        <end position="640"/>
    </location>
</feature>
<feature type="compositionally biased region" description="Low complexity" evidence="2">
    <location>
        <begin position="716"/>
        <end position="729"/>
    </location>
</feature>
<evidence type="ECO:0000256" key="2">
    <source>
        <dbReference type="SAM" id="MobiDB-lite"/>
    </source>
</evidence>
<feature type="region of interest" description="Disordered" evidence="2">
    <location>
        <begin position="889"/>
        <end position="909"/>
    </location>
</feature>
<feature type="compositionally biased region" description="Basic residues" evidence="2">
    <location>
        <begin position="370"/>
        <end position="383"/>
    </location>
</feature>
<feature type="compositionally biased region" description="Pro residues" evidence="2">
    <location>
        <begin position="19"/>
        <end position="33"/>
    </location>
</feature>
<feature type="compositionally biased region" description="Basic and acidic residues" evidence="2">
    <location>
        <begin position="318"/>
        <end position="338"/>
    </location>
</feature>
<feature type="region of interest" description="Disordered" evidence="2">
    <location>
        <begin position="1187"/>
        <end position="1292"/>
    </location>
</feature>
<feature type="compositionally biased region" description="Low complexity" evidence="2">
    <location>
        <begin position="62"/>
        <end position="72"/>
    </location>
</feature>
<feature type="region of interest" description="Disordered" evidence="2">
    <location>
        <begin position="311"/>
        <end position="425"/>
    </location>
</feature>
<keyword evidence="4" id="KW-1185">Reference proteome</keyword>
<dbReference type="Proteomes" id="UP001307849">
    <property type="component" value="Unassembled WGS sequence"/>
</dbReference>
<name>A0AAN8N222_9PEZI</name>
<evidence type="ECO:0000313" key="3">
    <source>
        <dbReference type="EMBL" id="KAK6497172.1"/>
    </source>
</evidence>
<feature type="compositionally biased region" description="Basic and acidic residues" evidence="2">
    <location>
        <begin position="1279"/>
        <end position="1292"/>
    </location>
</feature>
<protein>
    <submittedName>
        <fullName evidence="3">Uncharacterized protein</fullName>
    </submittedName>
</protein>
<comment type="caution">
    <text evidence="3">The sequence shown here is derived from an EMBL/GenBank/DDBJ whole genome shotgun (WGS) entry which is preliminary data.</text>
</comment>
<feature type="compositionally biased region" description="Acidic residues" evidence="2">
    <location>
        <begin position="1097"/>
        <end position="1109"/>
    </location>
</feature>
<feature type="compositionally biased region" description="Polar residues" evidence="2">
    <location>
        <begin position="1236"/>
        <end position="1245"/>
    </location>
</feature>
<evidence type="ECO:0000256" key="1">
    <source>
        <dbReference type="SAM" id="Coils"/>
    </source>
</evidence>